<dbReference type="Pfam" id="PF07716">
    <property type="entry name" value="bZIP_2"/>
    <property type="match status" value="1"/>
</dbReference>
<feature type="region of interest" description="Disordered" evidence="2">
    <location>
        <begin position="568"/>
        <end position="596"/>
    </location>
</feature>
<feature type="region of interest" description="Disordered" evidence="2">
    <location>
        <begin position="459"/>
        <end position="481"/>
    </location>
</feature>
<feature type="compositionally biased region" description="Polar residues" evidence="2">
    <location>
        <begin position="571"/>
        <end position="587"/>
    </location>
</feature>
<dbReference type="CDD" id="cd14686">
    <property type="entry name" value="bZIP"/>
    <property type="match status" value="1"/>
</dbReference>
<dbReference type="InterPro" id="IPR046347">
    <property type="entry name" value="bZIP_sf"/>
</dbReference>
<organism evidence="4 5">
    <name type="scientific">Polypedilum vanderplanki</name>
    <name type="common">Sleeping chironomid midge</name>
    <dbReference type="NCBI Taxonomy" id="319348"/>
    <lineage>
        <taxon>Eukaryota</taxon>
        <taxon>Metazoa</taxon>
        <taxon>Ecdysozoa</taxon>
        <taxon>Arthropoda</taxon>
        <taxon>Hexapoda</taxon>
        <taxon>Insecta</taxon>
        <taxon>Pterygota</taxon>
        <taxon>Neoptera</taxon>
        <taxon>Endopterygota</taxon>
        <taxon>Diptera</taxon>
        <taxon>Nematocera</taxon>
        <taxon>Chironomoidea</taxon>
        <taxon>Chironomidae</taxon>
        <taxon>Chironominae</taxon>
        <taxon>Polypedilum</taxon>
        <taxon>Polypedilum</taxon>
    </lineage>
</organism>
<evidence type="ECO:0000259" key="3">
    <source>
        <dbReference type="PROSITE" id="PS00036"/>
    </source>
</evidence>
<dbReference type="GO" id="GO:0005634">
    <property type="term" value="C:nucleus"/>
    <property type="evidence" value="ECO:0007669"/>
    <property type="project" value="UniProtKB-ARBA"/>
</dbReference>
<feature type="coiled-coil region" evidence="1">
    <location>
        <begin position="637"/>
        <end position="664"/>
    </location>
</feature>
<dbReference type="InterPro" id="IPR004827">
    <property type="entry name" value="bZIP"/>
</dbReference>
<gene>
    <name evidence="4" type="ORF">PVAND_009264</name>
</gene>
<feature type="compositionally biased region" description="Low complexity" evidence="2">
    <location>
        <begin position="459"/>
        <end position="476"/>
    </location>
</feature>
<name>A0A9J6CD77_POLVA</name>
<keyword evidence="1" id="KW-0175">Coiled coil</keyword>
<reference evidence="4" key="1">
    <citation type="submission" date="2021-03" db="EMBL/GenBank/DDBJ databases">
        <title>Chromosome level genome of the anhydrobiotic midge Polypedilum vanderplanki.</title>
        <authorList>
            <person name="Yoshida Y."/>
            <person name="Kikawada T."/>
            <person name="Gusev O."/>
        </authorList>
    </citation>
    <scope>NUCLEOTIDE SEQUENCE</scope>
    <source>
        <strain evidence="4">NIAS01</strain>
        <tissue evidence="4">Whole body or cell culture</tissue>
    </source>
</reference>
<evidence type="ECO:0000313" key="5">
    <source>
        <dbReference type="Proteomes" id="UP001107558"/>
    </source>
</evidence>
<accession>A0A9J6CD77</accession>
<evidence type="ECO:0000256" key="2">
    <source>
        <dbReference type="SAM" id="MobiDB-lite"/>
    </source>
</evidence>
<keyword evidence="5" id="KW-1185">Reference proteome</keyword>
<dbReference type="Proteomes" id="UP001107558">
    <property type="component" value="Chromosome 1"/>
</dbReference>
<dbReference type="EMBL" id="JADBJN010000001">
    <property type="protein sequence ID" value="KAG5679715.1"/>
    <property type="molecule type" value="Genomic_DNA"/>
</dbReference>
<sequence>MSVVKKSSNIGSQSVLKLTVCGGVLRKNNLLGKITKDNSIICCCGKFSDKMFMKTSMFKRCNKILVIKEKYLPPVKRQLFRQQAHYRVGTSKISTHLLARRSKCKPAASLLTQLQSCIQKVQIIHSTDQTTVNQTRKTETIGKSLIERELIEQIGNIEILFLQEEENNQVHQTPVFLPESSTTNSFPNLAQSTTTALSELTIENSTSISEQLHAQEEVLELSTPEELLHWPDLVAPTQTQIRQGELNTPDIFDQLEGFNFDTQISTTSIISNDIKDLTIIKDQFNKSKEEVKEKEVNNSEQALEFNSFAHFKIVNENKQAKEEEEEEESKTKQLTSYYNSINELLDEQMFRLDQDSQVFDICSGGFNNNFELGFNDKVEGEILSIPVLSDDYIPAIENIAMFDFGDEMMEKTNNIEEELVVTTIVPEEPITITHSGAKLKQQQQHHPQLRLQIPMIAVPQKQQQKQSQPQPQQKQPTETQHTVKMEEDSFDLVDFIDSNEQFTELTPFEEKQCPNFVPEAKITVIEIKKEEEPSISTASSRKTSVVAESDHQYGELLRPKRAIKKRRYSSDSDFSVGTSASSYNSTRQKIHKRRRGRPAKELITVLPTIEDFKDLPAETASHLVLRIKNNEASRKSRMKSKNQQDALEDECARLERRQNLLKSTKDRLDGQIEMLRKWLLSGI</sequence>
<dbReference type="AlphaFoldDB" id="A0A9J6CD77"/>
<protein>
    <recommendedName>
        <fullName evidence="3">BZIP domain-containing protein</fullName>
    </recommendedName>
</protein>
<dbReference type="PROSITE" id="PS00036">
    <property type="entry name" value="BZIP_BASIC"/>
    <property type="match status" value="1"/>
</dbReference>
<evidence type="ECO:0000313" key="4">
    <source>
        <dbReference type="EMBL" id="KAG5679715.1"/>
    </source>
</evidence>
<proteinExistence type="predicted"/>
<evidence type="ECO:0000256" key="1">
    <source>
        <dbReference type="SAM" id="Coils"/>
    </source>
</evidence>
<feature type="domain" description="BZIP" evidence="3">
    <location>
        <begin position="626"/>
        <end position="639"/>
    </location>
</feature>
<comment type="caution">
    <text evidence="4">The sequence shown here is derived from an EMBL/GenBank/DDBJ whole genome shotgun (WGS) entry which is preliminary data.</text>
</comment>
<dbReference type="SUPFAM" id="SSF57959">
    <property type="entry name" value="Leucine zipper domain"/>
    <property type="match status" value="1"/>
</dbReference>
<dbReference type="GO" id="GO:0003700">
    <property type="term" value="F:DNA-binding transcription factor activity"/>
    <property type="evidence" value="ECO:0007669"/>
    <property type="project" value="InterPro"/>
</dbReference>
<dbReference type="Gene3D" id="1.20.5.170">
    <property type="match status" value="1"/>
</dbReference>
<dbReference type="OrthoDB" id="6624782at2759"/>